<proteinExistence type="inferred from homology"/>
<feature type="region of interest" description="Disordered" evidence="11">
    <location>
        <begin position="318"/>
        <end position="620"/>
    </location>
</feature>
<keyword evidence="5" id="KW-0068">Autocatalytic cleavage</keyword>
<dbReference type="Pfam" id="PF04096">
    <property type="entry name" value="Nucleoporin2"/>
    <property type="match status" value="1"/>
</dbReference>
<dbReference type="PANTHER" id="PTHR23198">
    <property type="entry name" value="NUCLEOPORIN"/>
    <property type="match status" value="1"/>
</dbReference>
<keyword evidence="7" id="KW-0653">Protein transport</keyword>
<feature type="compositionally biased region" description="Gly residues" evidence="11">
    <location>
        <begin position="504"/>
        <end position="525"/>
    </location>
</feature>
<dbReference type="InterPro" id="IPR021967">
    <property type="entry name" value="Nup98_C"/>
</dbReference>
<dbReference type="Proteomes" id="UP000019373">
    <property type="component" value="Unassembled WGS sequence"/>
</dbReference>
<feature type="compositionally biased region" description="Low complexity" evidence="11">
    <location>
        <begin position="768"/>
        <end position="787"/>
    </location>
</feature>
<evidence type="ECO:0000259" key="12">
    <source>
        <dbReference type="PROSITE" id="PS51434"/>
    </source>
</evidence>
<dbReference type="GO" id="GO:0017056">
    <property type="term" value="F:structural constituent of nuclear pore"/>
    <property type="evidence" value="ECO:0007669"/>
    <property type="project" value="InterPro"/>
</dbReference>
<feature type="region of interest" description="Disordered" evidence="11">
    <location>
        <begin position="1"/>
        <end position="75"/>
    </location>
</feature>
<dbReference type="Gene3D" id="1.25.40.690">
    <property type="match status" value="1"/>
</dbReference>
<feature type="domain" description="Peptidase S59" evidence="12">
    <location>
        <begin position="894"/>
        <end position="1034"/>
    </location>
</feature>
<evidence type="ECO:0000256" key="3">
    <source>
        <dbReference type="ARBA" id="ARBA00022448"/>
    </source>
</evidence>
<feature type="compositionally biased region" description="Basic and acidic residues" evidence="11">
    <location>
        <begin position="1097"/>
        <end position="1111"/>
    </location>
</feature>
<organism evidence="13 14">
    <name type="scientific">Endocarpon pusillum (strain Z07020 / HMAS-L-300199)</name>
    <name type="common">Lichen-forming fungus</name>
    <dbReference type="NCBI Taxonomy" id="1263415"/>
    <lineage>
        <taxon>Eukaryota</taxon>
        <taxon>Fungi</taxon>
        <taxon>Dikarya</taxon>
        <taxon>Ascomycota</taxon>
        <taxon>Pezizomycotina</taxon>
        <taxon>Eurotiomycetes</taxon>
        <taxon>Chaetothyriomycetidae</taxon>
        <taxon>Verrucariales</taxon>
        <taxon>Verrucariaceae</taxon>
        <taxon>Endocarpon</taxon>
    </lineage>
</organism>
<evidence type="ECO:0000256" key="4">
    <source>
        <dbReference type="ARBA" id="ARBA00022737"/>
    </source>
</evidence>
<feature type="compositionally biased region" description="Low complexity" evidence="11">
    <location>
        <begin position="10"/>
        <end position="46"/>
    </location>
</feature>
<feature type="compositionally biased region" description="Low complexity" evidence="11">
    <location>
        <begin position="152"/>
        <end position="166"/>
    </location>
</feature>
<dbReference type="SUPFAM" id="SSF82215">
    <property type="entry name" value="C-terminal autoproteolytic domain of nucleoporin nup98"/>
    <property type="match status" value="1"/>
</dbReference>
<dbReference type="GO" id="GO:0006606">
    <property type="term" value="P:protein import into nucleus"/>
    <property type="evidence" value="ECO:0007669"/>
    <property type="project" value="TreeGrafter"/>
</dbReference>
<dbReference type="GO" id="GO:0034398">
    <property type="term" value="P:telomere tethering at nuclear periphery"/>
    <property type="evidence" value="ECO:0007669"/>
    <property type="project" value="TreeGrafter"/>
</dbReference>
<dbReference type="GO" id="GO:0051028">
    <property type="term" value="P:mRNA transport"/>
    <property type="evidence" value="ECO:0007669"/>
    <property type="project" value="UniProtKB-KW"/>
</dbReference>
<evidence type="ECO:0000313" key="14">
    <source>
        <dbReference type="Proteomes" id="UP000019373"/>
    </source>
</evidence>
<feature type="compositionally biased region" description="Low complexity" evidence="11">
    <location>
        <begin position="402"/>
        <end position="418"/>
    </location>
</feature>
<dbReference type="Gene3D" id="1.10.10.2360">
    <property type="match status" value="1"/>
</dbReference>
<comment type="similarity">
    <text evidence="2">Belongs to the nucleoporin GLFG family.</text>
</comment>
<dbReference type="InterPro" id="IPR037665">
    <property type="entry name" value="Nucleoporin_S59-like"/>
</dbReference>
<dbReference type="Gene3D" id="3.30.1610.10">
    <property type="entry name" value="Peptidase S59, nucleoporin"/>
    <property type="match status" value="1"/>
</dbReference>
<feature type="region of interest" description="Disordered" evidence="11">
    <location>
        <begin position="749"/>
        <end position="864"/>
    </location>
</feature>
<dbReference type="Pfam" id="PF12110">
    <property type="entry name" value="Nup96"/>
    <property type="match status" value="1"/>
</dbReference>
<evidence type="ECO:0000313" key="13">
    <source>
        <dbReference type="EMBL" id="ERF72925.1"/>
    </source>
</evidence>
<name>U1HR22_ENDPU</name>
<evidence type="ECO:0000256" key="10">
    <source>
        <dbReference type="ARBA" id="ARBA00023242"/>
    </source>
</evidence>
<dbReference type="FunFam" id="1.10.10.2360:FF:000001">
    <property type="entry name" value="Nuclear pore complex protein Nup98-Nup96"/>
    <property type="match status" value="1"/>
</dbReference>
<protein>
    <recommendedName>
        <fullName evidence="12">Peptidase S59 domain-containing protein</fullName>
    </recommendedName>
</protein>
<dbReference type="PANTHER" id="PTHR23198:SF6">
    <property type="entry name" value="NUCLEAR PORE COMPLEX PROTEIN NUP98-NUP96"/>
    <property type="match status" value="1"/>
</dbReference>
<feature type="compositionally biased region" description="Polar residues" evidence="11">
    <location>
        <begin position="805"/>
        <end position="814"/>
    </location>
</feature>
<feature type="compositionally biased region" description="Gly residues" evidence="11">
    <location>
        <begin position="448"/>
        <end position="482"/>
    </location>
</feature>
<comment type="subcellular location">
    <subcellularLocation>
        <location evidence="1">Nucleus</location>
        <location evidence="1">Nuclear pore complex</location>
    </subcellularLocation>
</comment>
<dbReference type="eggNOG" id="KOG0845">
    <property type="taxonomic scope" value="Eukaryota"/>
</dbReference>
<dbReference type="GO" id="GO:0003723">
    <property type="term" value="F:RNA binding"/>
    <property type="evidence" value="ECO:0007669"/>
    <property type="project" value="TreeGrafter"/>
</dbReference>
<dbReference type="GO" id="GO:0006405">
    <property type="term" value="P:RNA export from nucleus"/>
    <property type="evidence" value="ECO:0007669"/>
    <property type="project" value="TreeGrafter"/>
</dbReference>
<feature type="compositionally biased region" description="Polar residues" evidence="11">
    <location>
        <begin position="389"/>
        <end position="398"/>
    </location>
</feature>
<reference evidence="14" key="1">
    <citation type="journal article" date="2014" name="BMC Genomics">
        <title>Genome characteristics reveal the impact of lichenization on lichen-forming fungus Endocarpon pusillum Hedwig (Verrucariales, Ascomycota).</title>
        <authorList>
            <person name="Wang Y.-Y."/>
            <person name="Liu B."/>
            <person name="Zhang X.-Y."/>
            <person name="Zhou Q.-M."/>
            <person name="Zhang T."/>
            <person name="Li H."/>
            <person name="Yu Y.-F."/>
            <person name="Zhang X.-L."/>
            <person name="Hao X.-Y."/>
            <person name="Wang M."/>
            <person name="Wang L."/>
            <person name="Wei J.-C."/>
        </authorList>
    </citation>
    <scope>NUCLEOTIDE SEQUENCE [LARGE SCALE GENOMIC DNA]</scope>
    <source>
        <strain evidence="14">Z07020 / HMAS-L-300199</strain>
    </source>
</reference>
<dbReference type="FunFam" id="3.30.1610.10:FF:000003">
    <property type="entry name" value="Nucleoporin SONB, putative"/>
    <property type="match status" value="1"/>
</dbReference>
<feature type="compositionally biased region" description="Gly residues" evidence="11">
    <location>
        <begin position="47"/>
        <end position="66"/>
    </location>
</feature>
<feature type="compositionally biased region" description="Polar residues" evidence="11">
    <location>
        <begin position="347"/>
        <end position="356"/>
    </location>
</feature>
<keyword evidence="4" id="KW-0677">Repeat</keyword>
<evidence type="ECO:0000256" key="11">
    <source>
        <dbReference type="SAM" id="MobiDB-lite"/>
    </source>
</evidence>
<keyword evidence="14" id="KW-1185">Reference proteome</keyword>
<dbReference type="OMA" id="PMGKGLN"/>
<keyword evidence="10" id="KW-0539">Nucleus</keyword>
<keyword evidence="6" id="KW-0509">mRNA transport</keyword>
<feature type="compositionally biased region" description="Gly residues" evidence="11">
    <location>
        <begin position="278"/>
        <end position="292"/>
    </location>
</feature>
<feature type="region of interest" description="Disordered" evidence="11">
    <location>
        <begin position="1040"/>
        <end position="1111"/>
    </location>
</feature>
<dbReference type="HOGENOM" id="CLU_002330_0_0_1"/>
<dbReference type="GO" id="GO:0000973">
    <property type="term" value="P:post-transcriptional tethering of RNA polymerase II gene DNA at nuclear periphery"/>
    <property type="evidence" value="ECO:0007669"/>
    <property type="project" value="TreeGrafter"/>
</dbReference>
<feature type="compositionally biased region" description="Low complexity" evidence="11">
    <location>
        <begin position="574"/>
        <end position="587"/>
    </location>
</feature>
<evidence type="ECO:0000256" key="9">
    <source>
        <dbReference type="ARBA" id="ARBA00023132"/>
    </source>
</evidence>
<dbReference type="PROSITE" id="PS51434">
    <property type="entry name" value="NUP_C"/>
    <property type="match status" value="1"/>
</dbReference>
<sequence>MSTFGGFSGFGQSNNQNTGGFGSTNNNSTTSGFGSGFGTSSTTTNPFGGGGATGGFGSGGGFGPSSGGTSLFGQSKPGFGATTSAGTSLFGNTATAGSGGFGTGSSPFGGTTVNSSPFGGGNTGGGFSFGQSKPAFGSGGGTGLFGSSSSATGTTGFGNTQTNPFGQAGVGTALGQGVPPSEGTAITPFNPTNEKDPTGNGTNSFQSINFMPAYSKYSFEELRLADYDKGRRYGNGSGQAGGFGGGAFGGGTFGGQTSTAFGGTGSSNPFGATSSSGTGFGQTSTGGFGSGGSTSFLSTNKPAAGGLFGAQSTSTTSGGLFGTAPQSTTSGFGSTGGAFGQAATSSNPFGASQAQSKPGLFGGTSGGLGSSTTGGGLFGGAGSTGFGANQSTQGSNPFSAFGTQNQQGQQAQDQNKAGGLFGSGGFGTTQASQAQPSGGLFGATQPATGGGGLFGSGTTGQGSTGFGASGQSTGGGLFGGSGTQQQKPSLFGGTGSFGGTQNQGTGGLFGGTGTTSQPQGGGLFGGTPANNAGGLFSNTQQQQKPSLFGTSQPNQPAQNNSLFGGQSTNSLFNTSQQSQQTAQQPQAFHSSLLDGNPYGQSSIWSGLPEATPQNSGPLVTPLSASQRLKESQMKAIPSFRLSSSKLMTPPRRLGYGFTYSTYGSPNSAASTPSGGGLSSSMYGRSFTGGSFGRSMGKSFSASNLRQQFAADGESVLSPGAFAPGSSRYSSGSIRRLTIDRNLKTDLFSRSAPAQPTLPAPSSSANRVANGATTSATNGDNTNSNGTTEQPSKLKKRVSFDKDATGGTQDGSINGVNGALVRTEDESPEPSAEEQGFLRSSRRGNPTDGSASAPPQMEQVRGNELAVVPEDRETDSVVSKMRLPSDAPAAVDPKPGEYWMKPSRGELSKMPRERLQHFKGFQVGRQGCGYVTFEDEVDLTTVPLDDLFGKIVEIRIRSISVYSDAHNKPPRGKGLNVPSTIHLENSWPRARGAPSSATSGPLFDRHIARLKKMPNTQYVSYDTQTGVWTFQVPHYTRYGLDFDDEDESGNESLDSALSDLPEDITEPGQTSRAEHAADSMMDVDGHTTEDSSPEEDTFEFRKTSVPGDFDRHSAIDYHQDESALDDVAASGVSGSDKSYESDEQDSGEEMNMAGSFPQPMHPTDALDTPAKSAMKTSQHPWDTPGRPLIDLDGDWAEQLQRTISPRKQNREALREVQGNVLLHRVSSPTKQQTVNKQNEIRTNIDLMNSLFGQHEERMALSRQKIEGEHVFTGSDVEPIHYPYAKRAKTFDANAEMTSPDQKWHNSFPVKWTPTGSLLHAWEGLSPATAEHAWTWRDTNLNISRKRDIVESSLIGDGRTSYNNSEWGWHNAKITVADDVPLAKQKPLKFSTFCEQITQRDQQVGQTDESKSELDIYELAHVLFDKYDDKFSKGLNPSQKSKFAERIRKDRLSEFWAALIQEKHAEQLQSTPSEENAIALLTAHQIHDACHRLSDLGSPRLSIMIAQLDAADEQFQSDMAGQLQAWRDQNMVSEMSEPIRALYELLAGNTTISEGKSQGPLENRASTFSISERFNLDWTQAFGMCLWYGKAKNGNIEDAVKEFAEKLASKQESAVPFPDGGSGGEQQHPLWVLLQLYAATKGAQEDAPTLPQALAPLTRAFDNRIPFQLYHALVANIPSLPISSELADKLAIDLSFQLSASSFPLGAIFALMHISEPHIREYHIRDVLIRHAATLPQMLDRKAAEIDKQWQILIEKLKIPATWICRAKAFYFRAIHQSLNELRYLLLAQEWVEAHECLCRRVAPRAVIEEDWDVIKVMVGQFGNQIKERVQDWGTGGGMYEDFVILIDSENSTIETREGSQEREARIKRLQSALEEVGRTFKKRGSNLTAGGLEELEQRVACQEMARRVADLVARDQKQSSLLELPLTADAKLGHATELARRHYRAVMATAR</sequence>
<gene>
    <name evidence="13" type="ORF">EPUS_08372</name>
</gene>
<evidence type="ECO:0000256" key="7">
    <source>
        <dbReference type="ARBA" id="ARBA00022927"/>
    </source>
</evidence>
<dbReference type="InterPro" id="IPR007230">
    <property type="entry name" value="Nup98_auto-Pept-S59_dom"/>
</dbReference>
<dbReference type="GO" id="GO:0008139">
    <property type="term" value="F:nuclear localization sequence binding"/>
    <property type="evidence" value="ECO:0007669"/>
    <property type="project" value="TreeGrafter"/>
</dbReference>
<feature type="compositionally biased region" description="Gly residues" evidence="11">
    <location>
        <begin position="360"/>
        <end position="385"/>
    </location>
</feature>
<feature type="region of interest" description="Disordered" evidence="11">
    <location>
        <begin position="1127"/>
        <end position="1186"/>
    </location>
</feature>
<dbReference type="InterPro" id="IPR036903">
    <property type="entry name" value="Nup98_auto-Pept-S59_dom_sf"/>
</dbReference>
<dbReference type="RefSeq" id="XP_007801437.1">
    <property type="nucleotide sequence ID" value="XM_007803246.1"/>
</dbReference>
<evidence type="ECO:0000256" key="8">
    <source>
        <dbReference type="ARBA" id="ARBA00023010"/>
    </source>
</evidence>
<evidence type="ECO:0000256" key="1">
    <source>
        <dbReference type="ARBA" id="ARBA00004567"/>
    </source>
</evidence>
<evidence type="ECO:0000256" key="5">
    <source>
        <dbReference type="ARBA" id="ARBA00022813"/>
    </source>
</evidence>
<dbReference type="EMBL" id="KE721013">
    <property type="protein sequence ID" value="ERF72925.1"/>
    <property type="molecule type" value="Genomic_DNA"/>
</dbReference>
<dbReference type="GO" id="GO:0044614">
    <property type="term" value="C:nuclear pore cytoplasmic filaments"/>
    <property type="evidence" value="ECO:0007669"/>
    <property type="project" value="TreeGrafter"/>
</dbReference>
<feature type="region of interest" description="Disordered" evidence="11">
    <location>
        <begin position="269"/>
        <end position="293"/>
    </location>
</feature>
<keyword evidence="9" id="KW-0906">Nuclear pore complex</keyword>
<evidence type="ECO:0000256" key="2">
    <source>
        <dbReference type="ARBA" id="ARBA00008926"/>
    </source>
</evidence>
<feature type="compositionally biased region" description="Polar residues" evidence="11">
    <location>
        <begin position="536"/>
        <end position="573"/>
    </location>
</feature>
<keyword evidence="3" id="KW-0813">Transport</keyword>
<feature type="compositionally biased region" description="Basic and acidic residues" evidence="11">
    <location>
        <begin position="1071"/>
        <end position="1088"/>
    </location>
</feature>
<feature type="region of interest" description="Disordered" evidence="11">
    <location>
        <begin position="152"/>
        <end position="205"/>
    </location>
</feature>
<dbReference type="GeneID" id="19243222"/>
<feature type="compositionally biased region" description="Polar residues" evidence="11">
    <location>
        <begin position="611"/>
        <end position="620"/>
    </location>
</feature>
<evidence type="ECO:0000256" key="6">
    <source>
        <dbReference type="ARBA" id="ARBA00022816"/>
    </source>
</evidence>
<keyword evidence="8" id="KW-0811">Translocation</keyword>
<accession>U1HR22</accession>
<dbReference type="OrthoDB" id="1706066at2759"/>